<dbReference type="STRING" id="1305675.BFG57_05635"/>
<keyword evidence="4" id="KW-1185">Reference proteome</keyword>
<organism evidence="3 4">
    <name type="scientific">Bacillus solimangrovi</name>
    <dbReference type="NCBI Taxonomy" id="1305675"/>
    <lineage>
        <taxon>Bacteria</taxon>
        <taxon>Bacillati</taxon>
        <taxon>Bacillota</taxon>
        <taxon>Bacilli</taxon>
        <taxon>Bacillales</taxon>
        <taxon>Bacillaceae</taxon>
        <taxon>Bacillus</taxon>
    </lineage>
</organism>
<feature type="transmembrane region" description="Helical" evidence="1">
    <location>
        <begin position="45"/>
        <end position="66"/>
    </location>
</feature>
<gene>
    <name evidence="3" type="ORF">BFG57_05635</name>
</gene>
<sequence>MMESIYKIFQFLYQMPVFIRYLLLTIGLILVVQILLLGVKVTLRLVTVLLYNLFYFIGISVIYRLIFLIMKKKRQNGGVASTGFEKIEEFISNILKLILKIRRLSWDMPINMKKRLKFISALFIFGIPIMMYSMPESDAANAIIKYEQKYLMSPILGESYVSNLPMDNDESVFETNLLVELSKENGGGVIRNNPDYNSSKIYEIEPKQQIPFTGEKATGQSKGIVWYKVEYKKGHYGWISSNIVDVIKK</sequence>
<comment type="caution">
    <text evidence="3">The sequence shown here is derived from an EMBL/GenBank/DDBJ whole genome shotgun (WGS) entry which is preliminary data.</text>
</comment>
<dbReference type="AlphaFoldDB" id="A0A1E5LB88"/>
<feature type="domain" description="SH3b" evidence="2">
    <location>
        <begin position="190"/>
        <end position="241"/>
    </location>
</feature>
<dbReference type="EMBL" id="MJEH01000062">
    <property type="protein sequence ID" value="OEH91347.1"/>
    <property type="molecule type" value="Genomic_DNA"/>
</dbReference>
<keyword evidence="1" id="KW-0812">Transmembrane</keyword>
<dbReference type="Proteomes" id="UP000095209">
    <property type="component" value="Unassembled WGS sequence"/>
</dbReference>
<accession>A0A1E5LB88</accession>
<keyword evidence="1" id="KW-1133">Transmembrane helix</keyword>
<protein>
    <recommendedName>
        <fullName evidence="2">SH3b domain-containing protein</fullName>
    </recommendedName>
</protein>
<evidence type="ECO:0000313" key="4">
    <source>
        <dbReference type="Proteomes" id="UP000095209"/>
    </source>
</evidence>
<feature type="transmembrane region" description="Helical" evidence="1">
    <location>
        <begin position="21"/>
        <end position="39"/>
    </location>
</feature>
<evidence type="ECO:0000313" key="3">
    <source>
        <dbReference type="EMBL" id="OEH91347.1"/>
    </source>
</evidence>
<dbReference type="Gene3D" id="2.30.30.40">
    <property type="entry name" value="SH3 Domains"/>
    <property type="match status" value="1"/>
</dbReference>
<feature type="transmembrane region" description="Helical" evidence="1">
    <location>
        <begin position="116"/>
        <end position="134"/>
    </location>
</feature>
<evidence type="ECO:0000259" key="2">
    <source>
        <dbReference type="Pfam" id="PF08239"/>
    </source>
</evidence>
<keyword evidence="1" id="KW-0472">Membrane</keyword>
<dbReference type="InterPro" id="IPR003646">
    <property type="entry name" value="SH3-like_bac-type"/>
</dbReference>
<reference evidence="3 4" key="1">
    <citation type="submission" date="2016-08" db="EMBL/GenBank/DDBJ databases">
        <title>Genome of Bacillus solimangrovi GH2-4.</title>
        <authorList>
            <person name="Lim S."/>
            <person name="Kim B.-C."/>
        </authorList>
    </citation>
    <scope>NUCLEOTIDE SEQUENCE [LARGE SCALE GENOMIC DNA]</scope>
    <source>
        <strain evidence="3 4">GH2-4</strain>
    </source>
</reference>
<proteinExistence type="predicted"/>
<name>A0A1E5LB88_9BACI</name>
<dbReference type="Pfam" id="PF08239">
    <property type="entry name" value="SH3_3"/>
    <property type="match status" value="1"/>
</dbReference>
<evidence type="ECO:0000256" key="1">
    <source>
        <dbReference type="SAM" id="Phobius"/>
    </source>
</evidence>